<evidence type="ECO:0000313" key="7">
    <source>
        <dbReference type="EMBL" id="MBD3325689.1"/>
    </source>
</evidence>
<reference evidence="7" key="1">
    <citation type="submission" date="2019-11" db="EMBL/GenBank/DDBJ databases">
        <title>Microbial mats filling the niche in hypersaline microbial mats.</title>
        <authorList>
            <person name="Wong H.L."/>
            <person name="Macleod F.I."/>
            <person name="White R.A. III"/>
            <person name="Burns B.P."/>
        </authorList>
    </citation>
    <scope>NUCLEOTIDE SEQUENCE</scope>
    <source>
        <strain evidence="7">Rbin_158</strain>
    </source>
</reference>
<dbReference type="EMBL" id="WJJP01000450">
    <property type="protein sequence ID" value="MBD3325689.1"/>
    <property type="molecule type" value="Genomic_DNA"/>
</dbReference>
<keyword evidence="2" id="KW-1003">Cell membrane</keyword>
<accession>A0A9D5JWQ2</accession>
<dbReference type="PANTHER" id="PTHR30086">
    <property type="entry name" value="ARGININE EXPORTER PROTEIN ARGO"/>
    <property type="match status" value="1"/>
</dbReference>
<comment type="caution">
    <text evidence="7">The sequence shown here is derived from an EMBL/GenBank/DDBJ whole genome shotgun (WGS) entry which is preliminary data.</text>
</comment>
<evidence type="ECO:0000256" key="6">
    <source>
        <dbReference type="SAM" id="Phobius"/>
    </source>
</evidence>
<organism evidence="7 8">
    <name type="scientific">candidate division KSB3 bacterium</name>
    <dbReference type="NCBI Taxonomy" id="2044937"/>
    <lineage>
        <taxon>Bacteria</taxon>
        <taxon>candidate division KSB3</taxon>
    </lineage>
</organism>
<dbReference type="Pfam" id="PF01810">
    <property type="entry name" value="LysE"/>
    <property type="match status" value="1"/>
</dbReference>
<proteinExistence type="predicted"/>
<dbReference type="Proteomes" id="UP000649604">
    <property type="component" value="Unassembled WGS sequence"/>
</dbReference>
<dbReference type="AlphaFoldDB" id="A0A9D5JWQ2"/>
<dbReference type="GO" id="GO:0015171">
    <property type="term" value="F:amino acid transmembrane transporter activity"/>
    <property type="evidence" value="ECO:0007669"/>
    <property type="project" value="TreeGrafter"/>
</dbReference>
<keyword evidence="5 6" id="KW-0472">Membrane</keyword>
<feature type="transmembrane region" description="Helical" evidence="6">
    <location>
        <begin position="40"/>
        <end position="67"/>
    </location>
</feature>
<feature type="transmembrane region" description="Helical" evidence="6">
    <location>
        <begin position="147"/>
        <end position="171"/>
    </location>
</feature>
<sequence>MNLTMFFQGLVLGFSIAAPVGPIGILCIQRTLARGMGLGFVSGLGAATADAIYGCIAGFGLTVIANFLVAQQLWFRLLGGSFLAYLGVKIFLTSPAKSVAAETELSYGSAYGTTLFLTLTNPMTILAFAAIFAGLGVVDTAAHSTSASLLVIGVFVGSGLWWGILSGVTGLLHGKLDARKLSWINKIAGLIVLTFALLAFTSVLL</sequence>
<evidence type="ECO:0000256" key="2">
    <source>
        <dbReference type="ARBA" id="ARBA00022475"/>
    </source>
</evidence>
<feature type="non-terminal residue" evidence="7">
    <location>
        <position position="205"/>
    </location>
</feature>
<dbReference type="GO" id="GO:0005886">
    <property type="term" value="C:plasma membrane"/>
    <property type="evidence" value="ECO:0007669"/>
    <property type="project" value="UniProtKB-SubCell"/>
</dbReference>
<evidence type="ECO:0000313" key="8">
    <source>
        <dbReference type="Proteomes" id="UP000649604"/>
    </source>
</evidence>
<feature type="transmembrane region" description="Helical" evidence="6">
    <location>
        <begin position="113"/>
        <end position="135"/>
    </location>
</feature>
<feature type="transmembrane region" description="Helical" evidence="6">
    <location>
        <begin position="73"/>
        <end position="92"/>
    </location>
</feature>
<protein>
    <submittedName>
        <fullName evidence="7">LysE family translocator</fullName>
    </submittedName>
</protein>
<evidence type="ECO:0000256" key="4">
    <source>
        <dbReference type="ARBA" id="ARBA00022989"/>
    </source>
</evidence>
<evidence type="ECO:0000256" key="3">
    <source>
        <dbReference type="ARBA" id="ARBA00022692"/>
    </source>
</evidence>
<keyword evidence="3 6" id="KW-0812">Transmembrane</keyword>
<dbReference type="PANTHER" id="PTHR30086:SF20">
    <property type="entry name" value="ARGININE EXPORTER PROTEIN ARGO-RELATED"/>
    <property type="match status" value="1"/>
</dbReference>
<keyword evidence="4 6" id="KW-1133">Transmembrane helix</keyword>
<comment type="subcellular location">
    <subcellularLocation>
        <location evidence="1">Cell membrane</location>
        <topology evidence="1">Multi-pass membrane protein</topology>
    </subcellularLocation>
</comment>
<dbReference type="InterPro" id="IPR001123">
    <property type="entry name" value="LeuE-type"/>
</dbReference>
<evidence type="ECO:0000256" key="1">
    <source>
        <dbReference type="ARBA" id="ARBA00004651"/>
    </source>
</evidence>
<feature type="transmembrane region" description="Helical" evidence="6">
    <location>
        <begin position="6"/>
        <end position="28"/>
    </location>
</feature>
<gene>
    <name evidence="7" type="ORF">GF339_13975</name>
</gene>
<name>A0A9D5JWQ2_9BACT</name>
<evidence type="ECO:0000256" key="5">
    <source>
        <dbReference type="ARBA" id="ARBA00023136"/>
    </source>
</evidence>
<feature type="transmembrane region" description="Helical" evidence="6">
    <location>
        <begin position="183"/>
        <end position="204"/>
    </location>
</feature>